<dbReference type="AlphaFoldDB" id="A0A833QK80"/>
<dbReference type="EMBL" id="SWLB01000017">
    <property type="protein sequence ID" value="KAF3327755.1"/>
    <property type="molecule type" value="Genomic_DNA"/>
</dbReference>
<protein>
    <submittedName>
        <fullName evidence="2">Putative F-box protein</fullName>
    </submittedName>
</protein>
<name>A0A833QK80_9POAL</name>
<comment type="caution">
    <text evidence="2">The sequence shown here is derived from an EMBL/GenBank/DDBJ whole genome shotgun (WGS) entry which is preliminary data.</text>
</comment>
<evidence type="ECO:0000259" key="1">
    <source>
        <dbReference type="Pfam" id="PF07734"/>
    </source>
</evidence>
<evidence type="ECO:0000313" key="3">
    <source>
        <dbReference type="Proteomes" id="UP000623129"/>
    </source>
</evidence>
<dbReference type="InterPro" id="IPR055290">
    <property type="entry name" value="At3g26010-like"/>
</dbReference>
<accession>A0A833QK80</accession>
<dbReference type="InterPro" id="IPR017451">
    <property type="entry name" value="F-box-assoc_interact_dom"/>
</dbReference>
<feature type="domain" description="F-box associated beta-propeller type 1" evidence="1">
    <location>
        <begin position="103"/>
        <end position="286"/>
    </location>
</feature>
<dbReference type="InterPro" id="IPR006527">
    <property type="entry name" value="F-box-assoc_dom_typ1"/>
</dbReference>
<dbReference type="PANTHER" id="PTHR35546:SF111">
    <property type="entry name" value="OS12G0275600 PROTEIN"/>
    <property type="match status" value="1"/>
</dbReference>
<organism evidence="2 3">
    <name type="scientific">Carex littledalei</name>
    <dbReference type="NCBI Taxonomy" id="544730"/>
    <lineage>
        <taxon>Eukaryota</taxon>
        <taxon>Viridiplantae</taxon>
        <taxon>Streptophyta</taxon>
        <taxon>Embryophyta</taxon>
        <taxon>Tracheophyta</taxon>
        <taxon>Spermatophyta</taxon>
        <taxon>Magnoliopsida</taxon>
        <taxon>Liliopsida</taxon>
        <taxon>Poales</taxon>
        <taxon>Cyperaceae</taxon>
        <taxon>Cyperoideae</taxon>
        <taxon>Cariceae</taxon>
        <taxon>Carex</taxon>
        <taxon>Carex subgen. Euthyceras</taxon>
    </lineage>
</organism>
<dbReference type="Pfam" id="PF07734">
    <property type="entry name" value="FBA_1"/>
    <property type="match status" value="1"/>
</dbReference>
<dbReference type="NCBIfam" id="TIGR01640">
    <property type="entry name" value="F_box_assoc_1"/>
    <property type="match status" value="1"/>
</dbReference>
<sequence>MAQETKILHAETIHIPEDLLHQLILPRLPCKPLARFKAVSKAYQAMISSDTSFSTLQSVSPSPASTGFVYVQESGLSFFPNQDAIGIPDPSLKFMVKFPEHVKLLSSANGLLLFYLFHPVNSMCVCNPATMQKEILPREPEEDIFRREMGLAFDPHLASGRYTVVDPLFKTSPDGITYSFNVFRSETGEWKFSQQRIFVPGSINALSRPVYAKGMLYWMCLDYLLWFDPEKDCAGTISLPYYKNLEIARQEVEVFKDEISCLCLTSEGGVEVWVLTAGTQWKRLHELSITKQIHESPQNQCFGLRGHEILGRYSDSVRNFVTPLAFDGRNVYVSIDSKAWSRKMDLVTIPKRITFKDDDCETDYEEDLLCCDMVTGKVVNTGKSMIRTNRNYRVFYYHNSMVALPPISK</sequence>
<proteinExistence type="predicted"/>
<gene>
    <name evidence="2" type="ORF">FCM35_KLT07873</name>
</gene>
<dbReference type="PANTHER" id="PTHR35546">
    <property type="entry name" value="F-BOX PROTEIN INTERACTION DOMAIN PROTEIN-RELATED"/>
    <property type="match status" value="1"/>
</dbReference>
<evidence type="ECO:0000313" key="2">
    <source>
        <dbReference type="EMBL" id="KAF3327755.1"/>
    </source>
</evidence>
<dbReference type="Proteomes" id="UP000623129">
    <property type="component" value="Unassembled WGS sequence"/>
</dbReference>
<keyword evidence="3" id="KW-1185">Reference proteome</keyword>
<dbReference type="OrthoDB" id="1916346at2759"/>
<reference evidence="2" key="1">
    <citation type="submission" date="2020-01" db="EMBL/GenBank/DDBJ databases">
        <title>Genome sequence of Kobresia littledalei, the first chromosome-level genome in the family Cyperaceae.</title>
        <authorList>
            <person name="Qu G."/>
        </authorList>
    </citation>
    <scope>NUCLEOTIDE SEQUENCE</scope>
    <source>
        <strain evidence="2">C.B.Clarke</strain>
        <tissue evidence="2">Leaf</tissue>
    </source>
</reference>